<organism evidence="1 2">
    <name type="scientific">Pendulispora brunnea</name>
    <dbReference type="NCBI Taxonomy" id="2905690"/>
    <lineage>
        <taxon>Bacteria</taxon>
        <taxon>Pseudomonadati</taxon>
        <taxon>Myxococcota</taxon>
        <taxon>Myxococcia</taxon>
        <taxon>Myxococcales</taxon>
        <taxon>Sorangiineae</taxon>
        <taxon>Pendulisporaceae</taxon>
        <taxon>Pendulispora</taxon>
    </lineage>
</organism>
<evidence type="ECO:0000313" key="2">
    <source>
        <dbReference type="Proteomes" id="UP001379533"/>
    </source>
</evidence>
<protein>
    <recommendedName>
        <fullName evidence="3">HK97 gp10 family phage protein</fullName>
    </recommendedName>
</protein>
<accession>A0ABZ2KDK0</accession>
<sequence length="181" mass="19740">MRLTARIEGLAELQRDWHRGLVEIAVSVVEAVDKGTSEGAHEARTNHRYEDRTAALTKSISGRVTGRALGVGGAATGEIVAMAPYARYVDEGTAPHVIRPKAAKGFVGPLHRGQSRRSDKGAPRSLLIWVDQHGVKHAAPVVHHPGTKPYGFMAVAYIKCERVMVREIEIGIARARRIIEL</sequence>
<reference evidence="1 2" key="1">
    <citation type="submission" date="2021-12" db="EMBL/GenBank/DDBJ databases">
        <title>Discovery of the Pendulisporaceae a myxobacterial family with distinct sporulation behavior and unique specialized metabolism.</title>
        <authorList>
            <person name="Garcia R."/>
            <person name="Popoff A."/>
            <person name="Bader C.D."/>
            <person name="Loehr J."/>
            <person name="Walesch S."/>
            <person name="Walt C."/>
            <person name="Boldt J."/>
            <person name="Bunk B."/>
            <person name="Haeckl F.J.F.P.J."/>
            <person name="Gunesch A.P."/>
            <person name="Birkelbach J."/>
            <person name="Nuebel U."/>
            <person name="Pietschmann T."/>
            <person name="Bach T."/>
            <person name="Mueller R."/>
        </authorList>
    </citation>
    <scope>NUCLEOTIDE SEQUENCE [LARGE SCALE GENOMIC DNA]</scope>
    <source>
        <strain evidence="1 2">MSr12523</strain>
    </source>
</reference>
<evidence type="ECO:0008006" key="3">
    <source>
        <dbReference type="Google" id="ProtNLM"/>
    </source>
</evidence>
<name>A0ABZ2KDK0_9BACT</name>
<dbReference type="RefSeq" id="WP_394847397.1">
    <property type="nucleotide sequence ID" value="NZ_CP089982.1"/>
</dbReference>
<gene>
    <name evidence="1" type="ORF">LZC95_08020</name>
</gene>
<proteinExistence type="predicted"/>
<evidence type="ECO:0000313" key="1">
    <source>
        <dbReference type="EMBL" id="WXA96781.1"/>
    </source>
</evidence>
<dbReference type="Proteomes" id="UP001379533">
    <property type="component" value="Chromosome"/>
</dbReference>
<keyword evidence="2" id="KW-1185">Reference proteome</keyword>
<dbReference type="EMBL" id="CP089982">
    <property type="protein sequence ID" value="WXA96781.1"/>
    <property type="molecule type" value="Genomic_DNA"/>
</dbReference>